<evidence type="ECO:0000313" key="6">
    <source>
        <dbReference type="EMBL" id="RJE19000.1"/>
    </source>
</evidence>
<feature type="active site" description="Nucleophile" evidence="4">
    <location>
        <position position="552"/>
    </location>
</feature>
<dbReference type="GO" id="GO:0047499">
    <property type="term" value="F:calcium-independent phospholipase A2 activity"/>
    <property type="evidence" value="ECO:0007669"/>
    <property type="project" value="TreeGrafter"/>
</dbReference>
<evidence type="ECO:0000256" key="2">
    <source>
        <dbReference type="ARBA" id="ARBA00022963"/>
    </source>
</evidence>
<dbReference type="STRING" id="2070753.A0A3A2Z8Q1"/>
<dbReference type="EMBL" id="MVGC01000463">
    <property type="protein sequence ID" value="RJE19000.1"/>
    <property type="molecule type" value="Genomic_DNA"/>
</dbReference>
<dbReference type="Proteomes" id="UP000266188">
    <property type="component" value="Unassembled WGS sequence"/>
</dbReference>
<dbReference type="CDD" id="cd07199">
    <property type="entry name" value="Pat17_PNPLA8_PNPLA9_like"/>
    <property type="match status" value="1"/>
</dbReference>
<dbReference type="PROSITE" id="PS51635">
    <property type="entry name" value="PNPLA"/>
    <property type="match status" value="1"/>
</dbReference>
<protein>
    <recommendedName>
        <fullName evidence="5">PNPLA domain-containing protein</fullName>
    </recommendedName>
</protein>
<proteinExistence type="predicted"/>
<dbReference type="Pfam" id="PF01734">
    <property type="entry name" value="Patatin"/>
    <property type="match status" value="1"/>
</dbReference>
<evidence type="ECO:0000256" key="3">
    <source>
        <dbReference type="ARBA" id="ARBA00023098"/>
    </source>
</evidence>
<keyword evidence="1 4" id="KW-0378">Hydrolase</keyword>
<keyword evidence="3 4" id="KW-0443">Lipid metabolism</keyword>
<dbReference type="PANTHER" id="PTHR24185">
    <property type="entry name" value="CALCIUM-INDEPENDENT PHOSPHOLIPASE A2-GAMMA"/>
    <property type="match status" value="1"/>
</dbReference>
<reference evidence="7" key="1">
    <citation type="submission" date="2017-02" db="EMBL/GenBank/DDBJ databases">
        <authorList>
            <person name="Tafer H."/>
            <person name="Lopandic K."/>
        </authorList>
    </citation>
    <scope>NUCLEOTIDE SEQUENCE [LARGE SCALE GENOMIC DNA]</scope>
    <source>
        <strain evidence="7">CBS 366.77</strain>
    </source>
</reference>
<feature type="short sequence motif" description="GXSXG" evidence="4">
    <location>
        <begin position="550"/>
        <end position="554"/>
    </location>
</feature>
<organism evidence="6 7">
    <name type="scientific">Aspergillus sclerotialis</name>
    <dbReference type="NCBI Taxonomy" id="2070753"/>
    <lineage>
        <taxon>Eukaryota</taxon>
        <taxon>Fungi</taxon>
        <taxon>Dikarya</taxon>
        <taxon>Ascomycota</taxon>
        <taxon>Pezizomycotina</taxon>
        <taxon>Eurotiomycetes</taxon>
        <taxon>Eurotiomycetidae</taxon>
        <taxon>Eurotiales</taxon>
        <taxon>Aspergillaceae</taxon>
        <taxon>Aspergillus</taxon>
        <taxon>Aspergillus subgen. Polypaecilum</taxon>
    </lineage>
</organism>
<dbReference type="GO" id="GO:0016020">
    <property type="term" value="C:membrane"/>
    <property type="evidence" value="ECO:0007669"/>
    <property type="project" value="TreeGrafter"/>
</dbReference>
<evidence type="ECO:0000313" key="7">
    <source>
        <dbReference type="Proteomes" id="UP000266188"/>
    </source>
</evidence>
<feature type="short sequence motif" description="DGA/G" evidence="4">
    <location>
        <begin position="703"/>
        <end position="705"/>
    </location>
</feature>
<evidence type="ECO:0000256" key="1">
    <source>
        <dbReference type="ARBA" id="ARBA00022801"/>
    </source>
</evidence>
<comment type="caution">
    <text evidence="6">The sequence shown here is derived from an EMBL/GenBank/DDBJ whole genome shotgun (WGS) entry which is preliminary data.</text>
</comment>
<dbReference type="OrthoDB" id="194358at2759"/>
<dbReference type="Gene3D" id="3.40.1090.10">
    <property type="entry name" value="Cytosolic phospholipase A2 catalytic domain"/>
    <property type="match status" value="1"/>
</dbReference>
<dbReference type="GO" id="GO:0046486">
    <property type="term" value="P:glycerolipid metabolic process"/>
    <property type="evidence" value="ECO:0007669"/>
    <property type="project" value="UniProtKB-ARBA"/>
</dbReference>
<dbReference type="PANTHER" id="PTHR24185:SF1">
    <property type="entry name" value="CALCIUM-INDEPENDENT PHOSPHOLIPASE A2-GAMMA"/>
    <property type="match status" value="1"/>
</dbReference>
<feature type="active site" description="Proton acceptor" evidence="4">
    <location>
        <position position="703"/>
    </location>
</feature>
<dbReference type="GO" id="GO:0019369">
    <property type="term" value="P:arachidonate metabolic process"/>
    <property type="evidence" value="ECO:0007669"/>
    <property type="project" value="TreeGrafter"/>
</dbReference>
<feature type="domain" description="PNPLA" evidence="5">
    <location>
        <begin position="512"/>
        <end position="717"/>
    </location>
</feature>
<feature type="short sequence motif" description="GXGXXG" evidence="4">
    <location>
        <begin position="516"/>
        <end position="521"/>
    </location>
</feature>
<keyword evidence="7" id="KW-1185">Reference proteome</keyword>
<evidence type="ECO:0000256" key="4">
    <source>
        <dbReference type="PROSITE-ProRule" id="PRU01161"/>
    </source>
</evidence>
<keyword evidence="2 4" id="KW-0442">Lipid degradation</keyword>
<dbReference type="InterPro" id="IPR016035">
    <property type="entry name" value="Acyl_Trfase/lysoPLipase"/>
</dbReference>
<dbReference type="SUPFAM" id="SSF52151">
    <property type="entry name" value="FabD/lysophospholipase-like"/>
    <property type="match status" value="1"/>
</dbReference>
<dbReference type="AlphaFoldDB" id="A0A3A2Z8Q1"/>
<dbReference type="GO" id="GO:0016042">
    <property type="term" value="P:lipid catabolic process"/>
    <property type="evidence" value="ECO:0007669"/>
    <property type="project" value="UniProtKB-UniRule"/>
</dbReference>
<dbReference type="InterPro" id="IPR002641">
    <property type="entry name" value="PNPLA_dom"/>
</dbReference>
<evidence type="ECO:0000259" key="5">
    <source>
        <dbReference type="PROSITE" id="PS51635"/>
    </source>
</evidence>
<gene>
    <name evidence="6" type="ORF">PHISCL_08662</name>
</gene>
<name>A0A3A2Z8Q1_9EURO</name>
<sequence>MASELYIKDLPALLDFGMYSTSSVIYTSMMKCEHTFWLELGHGKATAQLLYGSRLSRLIDELPQPSTQMPQIVFFMGHRQKNKALRQLCSSNYRGQGRSQLGVSIRSDNRTLRSLQPRLFADCDPCRSLLSTPPSIRNCHVEQIYPMELQSTGHSLQDIIMSRLMFLFTDVLCIFADDVGGLHEARKLLTTWATIGSASSLPPAVRPRVIIVVGQPLSITESVMDEDDFLLELLHVGDVPYFSTFRDIQISRLPAEELSSDARYMALGGEISQQLRNARVDRERYRCLFSATHLNAFFELALHNISASPFSPFDFIRSTRENNPLDGAFSSHITNFLTVGNKTRTSYDKLASHIASAVLMDAYPPGMHCFLPSHVYCTLYRDACYLGFRNYYSTDELASVQCERVQKYLSAFFENMVANSVESSQIHKHNLERHMKFWTWSKSNKTCLLCLRRHPEHPQPCGHAICDTCTEIFGENSLHTEYEYVVSRCMLCGNSKGLTVRLKPPTAAPRLLSVDGGGPRGIVPLMNLEMLQDNVGHDLPIGDLFDLKVGTSSGGLYVMALDVLRLGPLECKAMFQDLAKKALDPERRKGRIRSLLSDETYDTNVLESHFKNVFGFTRRLFDAPVSLLSGRKMAVTTTSIKDGTLFLFTNYNGAAPHRAESVYGRLRPNENNEPFLWQIARATSAAPPLFSTISIPGLGTFQDGGMGRDNNPVNVALFEAKHLWPNVANPDVVITLGTGTETTSPKVSYFRNILLDGWIPRVYRSHKRSFDGRTTWKELKMRLDDGLQEDYYRFDPFLSGGLPSMDDTDCMDSLSEQARTQRGEDHDGAALALLTACLFFQLDKAPTYKSGLYHCVGTIRCRAPPRPLIERLALIPGRNGFYKDRLNLGISLSVNDICPSCHRYALPVRFFVRDLQENVTLSLRIGEKGRRLSAFPNRIQWFIDEQRLNCPFGSPNHGVPLHVECPDCGTDGATRSRKRKYIDI</sequence>
<accession>A0A3A2Z8Q1</accession>